<name>A0ABW5Q5A3_9BACI</name>
<dbReference type="Proteomes" id="UP001597451">
    <property type="component" value="Unassembled WGS sequence"/>
</dbReference>
<keyword evidence="6" id="KW-1185">Reference proteome</keyword>
<keyword evidence="2 3" id="KW-0238">DNA-binding</keyword>
<dbReference type="InterPro" id="IPR041490">
    <property type="entry name" value="KstR2_TetR_C"/>
</dbReference>
<reference evidence="6" key="1">
    <citation type="journal article" date="2019" name="Int. J. Syst. Evol. Microbiol.">
        <title>The Global Catalogue of Microorganisms (GCM) 10K type strain sequencing project: providing services to taxonomists for standard genome sequencing and annotation.</title>
        <authorList>
            <consortium name="The Broad Institute Genomics Platform"/>
            <consortium name="The Broad Institute Genome Sequencing Center for Infectious Disease"/>
            <person name="Wu L."/>
            <person name="Ma J."/>
        </authorList>
    </citation>
    <scope>NUCLEOTIDE SEQUENCE [LARGE SCALE GENOMIC DNA]</scope>
    <source>
        <strain evidence="6">TISTR 1858</strain>
    </source>
</reference>
<sequence>MEGGVITDLRKRIIQSSLLLFEEDGFHGVTVRQIVEKAGTSKGGFYHHFSSKDELLFVIHDTFISYVLEKASIANATHTSPTSKLRAIIKDFVKVFDLYKPHITVFYQENKYLKPHYAKLINQKRDTYKEMIIQAIRDGKEAGEFRQDLSVEITSMAILGMVNWTYKWYKQSGEKSINEIGDIFVDLILRSVVYPERITASLQELF</sequence>
<dbReference type="Gene3D" id="1.10.10.60">
    <property type="entry name" value="Homeodomain-like"/>
    <property type="match status" value="1"/>
</dbReference>
<evidence type="ECO:0000259" key="4">
    <source>
        <dbReference type="PROSITE" id="PS50977"/>
    </source>
</evidence>
<evidence type="ECO:0000313" key="5">
    <source>
        <dbReference type="EMBL" id="MFD2630605.1"/>
    </source>
</evidence>
<dbReference type="InterPro" id="IPR036271">
    <property type="entry name" value="Tet_transcr_reg_TetR-rel_C_sf"/>
</dbReference>
<accession>A0ABW5Q5A3</accession>
<dbReference type="PANTHER" id="PTHR43479:SF11">
    <property type="entry name" value="ACREF_ENVCD OPERON REPRESSOR-RELATED"/>
    <property type="match status" value="1"/>
</dbReference>
<dbReference type="SUPFAM" id="SSF48498">
    <property type="entry name" value="Tetracyclin repressor-like, C-terminal domain"/>
    <property type="match status" value="1"/>
</dbReference>
<dbReference type="InterPro" id="IPR050624">
    <property type="entry name" value="HTH-type_Tx_Regulator"/>
</dbReference>
<dbReference type="PRINTS" id="PR00455">
    <property type="entry name" value="HTHTETR"/>
</dbReference>
<dbReference type="RefSeq" id="WP_379564019.1">
    <property type="nucleotide sequence ID" value="NZ_JBHUMX010000045.1"/>
</dbReference>
<gene>
    <name evidence="5" type="ORF">ACFSUN_17700</name>
</gene>
<dbReference type="SUPFAM" id="SSF46689">
    <property type="entry name" value="Homeodomain-like"/>
    <property type="match status" value="1"/>
</dbReference>
<evidence type="ECO:0000256" key="2">
    <source>
        <dbReference type="ARBA" id="ARBA00023125"/>
    </source>
</evidence>
<feature type="domain" description="HTH tetR-type" evidence="4">
    <location>
        <begin position="7"/>
        <end position="67"/>
    </location>
</feature>
<keyword evidence="1" id="KW-0678">Repressor</keyword>
<dbReference type="Pfam" id="PF00440">
    <property type="entry name" value="TetR_N"/>
    <property type="match status" value="1"/>
</dbReference>
<feature type="DNA-binding region" description="H-T-H motif" evidence="3">
    <location>
        <begin position="30"/>
        <end position="49"/>
    </location>
</feature>
<dbReference type="PROSITE" id="PS50977">
    <property type="entry name" value="HTH_TETR_2"/>
    <property type="match status" value="1"/>
</dbReference>
<dbReference type="Gene3D" id="1.10.357.10">
    <property type="entry name" value="Tetracycline Repressor, domain 2"/>
    <property type="match status" value="1"/>
</dbReference>
<evidence type="ECO:0000256" key="3">
    <source>
        <dbReference type="PROSITE-ProRule" id="PRU00335"/>
    </source>
</evidence>
<dbReference type="PANTHER" id="PTHR43479">
    <property type="entry name" value="ACREF/ENVCD OPERON REPRESSOR-RELATED"/>
    <property type="match status" value="1"/>
</dbReference>
<proteinExistence type="predicted"/>
<dbReference type="InterPro" id="IPR001647">
    <property type="entry name" value="HTH_TetR"/>
</dbReference>
<protein>
    <submittedName>
        <fullName evidence="5">TetR/AcrR family transcriptional regulator</fullName>
    </submittedName>
</protein>
<dbReference type="Pfam" id="PF17932">
    <property type="entry name" value="TetR_C_24"/>
    <property type="match status" value="1"/>
</dbReference>
<evidence type="ECO:0000313" key="6">
    <source>
        <dbReference type="Proteomes" id="UP001597451"/>
    </source>
</evidence>
<dbReference type="InterPro" id="IPR009057">
    <property type="entry name" value="Homeodomain-like_sf"/>
</dbReference>
<dbReference type="EMBL" id="JBHUMX010000045">
    <property type="protein sequence ID" value="MFD2630605.1"/>
    <property type="molecule type" value="Genomic_DNA"/>
</dbReference>
<evidence type="ECO:0000256" key="1">
    <source>
        <dbReference type="ARBA" id="ARBA00022491"/>
    </source>
</evidence>
<organism evidence="5 6">
    <name type="scientific">Oceanobacillus kapialis</name>
    <dbReference type="NCBI Taxonomy" id="481353"/>
    <lineage>
        <taxon>Bacteria</taxon>
        <taxon>Bacillati</taxon>
        <taxon>Bacillota</taxon>
        <taxon>Bacilli</taxon>
        <taxon>Bacillales</taxon>
        <taxon>Bacillaceae</taxon>
        <taxon>Oceanobacillus</taxon>
    </lineage>
</organism>
<comment type="caution">
    <text evidence="5">The sequence shown here is derived from an EMBL/GenBank/DDBJ whole genome shotgun (WGS) entry which is preliminary data.</text>
</comment>